<comment type="caution">
    <text evidence="4">The sequence shown here is derived from an EMBL/GenBank/DDBJ whole genome shotgun (WGS) entry which is preliminary data.</text>
</comment>
<dbReference type="GO" id="GO:0005524">
    <property type="term" value="F:ATP binding"/>
    <property type="evidence" value="ECO:0007669"/>
    <property type="project" value="InterPro"/>
</dbReference>
<reference evidence="4" key="1">
    <citation type="submission" date="2021-02" db="EMBL/GenBank/DDBJ databases">
        <authorList>
            <person name="Nowell W R."/>
        </authorList>
    </citation>
    <scope>NUCLEOTIDE SEQUENCE</scope>
</reference>
<feature type="domain" description="SecA family profile" evidence="3">
    <location>
        <begin position="1"/>
        <end position="493"/>
    </location>
</feature>
<dbReference type="InterPro" id="IPR014018">
    <property type="entry name" value="SecA_motor_DEAD"/>
</dbReference>
<dbReference type="Pfam" id="PF07517">
    <property type="entry name" value="SecA_DEAD"/>
    <property type="match status" value="1"/>
</dbReference>
<evidence type="ECO:0000256" key="2">
    <source>
        <dbReference type="ARBA" id="ARBA00023010"/>
    </source>
</evidence>
<evidence type="ECO:0000313" key="5">
    <source>
        <dbReference type="Proteomes" id="UP000663889"/>
    </source>
</evidence>
<keyword evidence="1" id="KW-0653">Protein transport</keyword>
<evidence type="ECO:0000313" key="4">
    <source>
        <dbReference type="EMBL" id="CAF1012981.1"/>
    </source>
</evidence>
<protein>
    <recommendedName>
        <fullName evidence="3">SecA family profile domain-containing protein</fullName>
    </recommendedName>
</protein>
<evidence type="ECO:0000259" key="3">
    <source>
        <dbReference type="PROSITE" id="PS51196"/>
    </source>
</evidence>
<dbReference type="PANTHER" id="PTHR30612:SF0">
    <property type="entry name" value="CHLOROPLAST PROTEIN-TRANSPORTING ATPASE"/>
    <property type="match status" value="1"/>
</dbReference>
<dbReference type="InterPro" id="IPR000185">
    <property type="entry name" value="SecA"/>
</dbReference>
<dbReference type="Proteomes" id="UP000663889">
    <property type="component" value="Unassembled WGS sequence"/>
</dbReference>
<evidence type="ECO:0000256" key="1">
    <source>
        <dbReference type="ARBA" id="ARBA00022927"/>
    </source>
</evidence>
<sequence>MLGIGDKNEKLENNLVQIRASEGKSITLGLTAALLAILGFDVYCACYSQYLSHRDYNAFLSLFDALGVTKFIHYGTLNKLCEDMIDQNGEFRQIVEQIISTNSFSAVQSIQRIERAKILLVDELDVFFSQDFYGNLYTPLANLRDPTITSLINFIWTQRNDELSLSRIKDTNEYKNCCKIFPNWEILIDEAIKDLIYDVKSFECHDYIVQEDKIGYKEEDSVVYNMTYGYKTLFAYFYEYEKKRITKKSLEERISLKIKCGSFSYGEILLQFRFILGVTGTLENLDDFKKSVIENTYNIRKKTFIPSIFGQNNLTFMSDNDIMIENRHKYFNRINTEIDNKSTGSSEKRAILIFFESKQKLEEFYQSKAFETKQPIVTILKEEENFEEKEKVIRRSTMPGQITLFTRTFGRGADFIRYDQSVNTDDGIHVIQTFLSEDCSEEIQIKGRTARQGDKGSYSMLLLDNDLEKFFTEKEDIEKLKKNKEIQDENRDDWPITLVYFLL</sequence>
<dbReference type="SUPFAM" id="SSF52540">
    <property type="entry name" value="P-loop containing nucleoside triphosphate hydrolases"/>
    <property type="match status" value="2"/>
</dbReference>
<dbReference type="GO" id="GO:0006886">
    <property type="term" value="P:intracellular protein transport"/>
    <property type="evidence" value="ECO:0007669"/>
    <property type="project" value="InterPro"/>
</dbReference>
<dbReference type="PANTHER" id="PTHR30612">
    <property type="entry name" value="SECA INNER MEMBRANE COMPONENT OF SEC PROTEIN SECRETION SYSTEM"/>
    <property type="match status" value="1"/>
</dbReference>
<dbReference type="GO" id="GO:0017038">
    <property type="term" value="P:protein import"/>
    <property type="evidence" value="ECO:0007669"/>
    <property type="project" value="InterPro"/>
</dbReference>
<dbReference type="Gene3D" id="3.40.50.300">
    <property type="entry name" value="P-loop containing nucleotide triphosphate hydrolases"/>
    <property type="match status" value="2"/>
</dbReference>
<name>A0A814HMW6_9BILA</name>
<dbReference type="InterPro" id="IPR027417">
    <property type="entry name" value="P-loop_NTPase"/>
</dbReference>
<keyword evidence="2" id="KW-0811">Translocation</keyword>
<dbReference type="AlphaFoldDB" id="A0A814HMW6"/>
<accession>A0A814HMW6</accession>
<dbReference type="GO" id="GO:0016020">
    <property type="term" value="C:membrane"/>
    <property type="evidence" value="ECO:0007669"/>
    <property type="project" value="InterPro"/>
</dbReference>
<dbReference type="GO" id="GO:0006605">
    <property type="term" value="P:protein targeting"/>
    <property type="evidence" value="ECO:0007669"/>
    <property type="project" value="InterPro"/>
</dbReference>
<proteinExistence type="predicted"/>
<dbReference type="InterPro" id="IPR011115">
    <property type="entry name" value="SecA_DEAD"/>
</dbReference>
<gene>
    <name evidence="4" type="ORF">SEV965_LOCUS11395</name>
</gene>
<organism evidence="4 5">
    <name type="scientific">Rotaria sordida</name>
    <dbReference type="NCBI Taxonomy" id="392033"/>
    <lineage>
        <taxon>Eukaryota</taxon>
        <taxon>Metazoa</taxon>
        <taxon>Spiralia</taxon>
        <taxon>Gnathifera</taxon>
        <taxon>Rotifera</taxon>
        <taxon>Eurotatoria</taxon>
        <taxon>Bdelloidea</taxon>
        <taxon>Philodinida</taxon>
        <taxon>Philodinidae</taxon>
        <taxon>Rotaria</taxon>
    </lineage>
</organism>
<dbReference type="EMBL" id="CAJNOU010000491">
    <property type="protein sequence ID" value="CAF1012981.1"/>
    <property type="molecule type" value="Genomic_DNA"/>
</dbReference>
<keyword evidence="1" id="KW-0813">Transport</keyword>
<dbReference type="PROSITE" id="PS51196">
    <property type="entry name" value="SECA_MOTOR_DEAD"/>
    <property type="match status" value="1"/>
</dbReference>